<dbReference type="InterPro" id="IPR001173">
    <property type="entry name" value="Glyco_trans_2-like"/>
</dbReference>
<proteinExistence type="predicted"/>
<dbReference type="RefSeq" id="WP_102907337.1">
    <property type="nucleotide sequence ID" value="NZ_POUC01000008.1"/>
</dbReference>
<reference evidence="2 3" key="1">
    <citation type="submission" date="2018-01" db="EMBL/GenBank/DDBJ databases">
        <title>Draft genome sequence of Streptomyces sp. 13K301.</title>
        <authorList>
            <person name="Sahin N."/>
            <person name="Saygin H."/>
            <person name="Ay H."/>
        </authorList>
    </citation>
    <scope>NUCLEOTIDE SEQUENCE [LARGE SCALE GENOMIC DNA]</scope>
    <source>
        <strain evidence="2 3">13K301</strain>
    </source>
</reference>
<dbReference type="InterPro" id="IPR029044">
    <property type="entry name" value="Nucleotide-diphossugar_trans"/>
</dbReference>
<evidence type="ECO:0000313" key="3">
    <source>
        <dbReference type="Proteomes" id="UP000235943"/>
    </source>
</evidence>
<keyword evidence="3" id="KW-1185">Reference proteome</keyword>
<dbReference type="CDD" id="cd00761">
    <property type="entry name" value="Glyco_tranf_GTA_type"/>
    <property type="match status" value="1"/>
</dbReference>
<sequence>MAQNKRSVFFIGFHGADGISVGGPREAEQRVDLESLPLDQPAPARVDELTVRARTSADLRRVTVLDHLLPAAPVVHVVIEEMPDWRQPPLPSPGDETIWFHLRSAATSREGERGWCVRTAFDLDADAGTVVAAIVRMLEGHRLNGGALLAAPAGPGALQKQSSFATPDLLEPFVKRTELVAMDLFRQAGRHQGAPLDERSVNPIGFDPGANGPIAVLAWTECGPALTADGHELLRLHSGSALTDADMSRLRWLRGIRLAPPPSPPDDGAALARLVVSCAAAGIPLTASPSHRWSALLGETLAQLIAGVKDEELCDPLTREEHSIRQRRHALRHYGMRRFWLETLRERGHMQAAPLQPSVSVLLCTKRPELVDFALRQIARQRGVDVEVVLALHGVPQPEEVARRALENSGLRIVPVTVPSHYLLGEALNSAASRASGSYIAKMDDDDWYGPDHLGDALLAQLYSGADLVGCPAEFVYLESLDMTVRRRRGRTEAPCALTPDGLLPGGTLVISRTALEGVGGFRAVARFEDTELSNAVRAAGGRAYRMHGLNYLYRRRAPRMHTYTATNEHFLKENSRRWPGRFFNHLMEADSTEPYG</sequence>
<comment type="caution">
    <text evidence="2">The sequence shown here is derived from an EMBL/GenBank/DDBJ whole genome shotgun (WGS) entry which is preliminary data.</text>
</comment>
<organism evidence="2 3">
    <name type="scientific">Streptomyces cahuitamycinicus</name>
    <dbReference type="NCBI Taxonomy" id="2070367"/>
    <lineage>
        <taxon>Bacteria</taxon>
        <taxon>Bacillati</taxon>
        <taxon>Actinomycetota</taxon>
        <taxon>Actinomycetes</taxon>
        <taxon>Kitasatosporales</taxon>
        <taxon>Streptomycetaceae</taxon>
        <taxon>Streptomyces</taxon>
    </lineage>
</organism>
<dbReference type="Proteomes" id="UP000235943">
    <property type="component" value="Unassembled WGS sequence"/>
</dbReference>
<dbReference type="EMBL" id="POUC01000008">
    <property type="protein sequence ID" value="PNG23736.1"/>
    <property type="molecule type" value="Genomic_DNA"/>
</dbReference>
<evidence type="ECO:0000259" key="1">
    <source>
        <dbReference type="Pfam" id="PF00535"/>
    </source>
</evidence>
<dbReference type="Pfam" id="PF00535">
    <property type="entry name" value="Glycos_transf_2"/>
    <property type="match status" value="1"/>
</dbReference>
<dbReference type="AlphaFoldDB" id="A0A2N8TXJ1"/>
<gene>
    <name evidence="2" type="ORF">C1J00_02270</name>
</gene>
<evidence type="ECO:0000313" key="2">
    <source>
        <dbReference type="EMBL" id="PNG23736.1"/>
    </source>
</evidence>
<accession>A0A2N8TXJ1</accession>
<dbReference type="SUPFAM" id="SSF53448">
    <property type="entry name" value="Nucleotide-diphospho-sugar transferases"/>
    <property type="match status" value="1"/>
</dbReference>
<feature type="domain" description="Glycosyltransferase 2-like" evidence="1">
    <location>
        <begin position="367"/>
        <end position="488"/>
    </location>
</feature>
<protein>
    <recommendedName>
        <fullName evidence="1">Glycosyltransferase 2-like domain-containing protein</fullName>
    </recommendedName>
</protein>
<dbReference type="Gene3D" id="3.90.550.10">
    <property type="entry name" value="Spore Coat Polysaccharide Biosynthesis Protein SpsA, Chain A"/>
    <property type="match status" value="1"/>
</dbReference>
<name>A0A2N8TXJ1_9ACTN</name>
<dbReference type="OrthoDB" id="6713581at2"/>